<reference evidence="2" key="1">
    <citation type="journal article" date="2019" name="Int. J. Syst. Evol. Microbiol.">
        <title>The Global Catalogue of Microorganisms (GCM) 10K type strain sequencing project: providing services to taxonomists for standard genome sequencing and annotation.</title>
        <authorList>
            <consortium name="The Broad Institute Genomics Platform"/>
            <consortium name="The Broad Institute Genome Sequencing Center for Infectious Disease"/>
            <person name="Wu L."/>
            <person name="Ma J."/>
        </authorList>
    </citation>
    <scope>NUCLEOTIDE SEQUENCE [LARGE SCALE GENOMIC DNA]</scope>
    <source>
        <strain evidence="2">WYCCWR 13023</strain>
    </source>
</reference>
<keyword evidence="2" id="KW-1185">Reference proteome</keyword>
<proteinExistence type="predicted"/>
<sequence length="166" mass="18568">MNKKHFLIITIIVLVLTSCQEKETIKSPKTSITKKAIAKDTTKSVQTEKSRDSIACIDVVLEILTTSPSYIEGTKGLYEAVVKNGGTSIGITVEGSPNPKIDKALDYSETYDLNLHETYPDRMPTIARYTFDPSKKELYEYNTAEDSLMPIAFNKNLLLKLNKICN</sequence>
<gene>
    <name evidence="1" type="ORF">ACFO5S_15180</name>
</gene>
<name>A0ABV9PJL6_9FLAO</name>
<evidence type="ECO:0008006" key="3">
    <source>
        <dbReference type="Google" id="ProtNLM"/>
    </source>
</evidence>
<accession>A0ABV9PJL6</accession>
<dbReference type="Proteomes" id="UP001595935">
    <property type="component" value="Unassembled WGS sequence"/>
</dbReference>
<dbReference type="RefSeq" id="WP_213258758.1">
    <property type="nucleotide sequence ID" value="NZ_JAGYWA010000005.1"/>
</dbReference>
<evidence type="ECO:0000313" key="2">
    <source>
        <dbReference type="Proteomes" id="UP001595935"/>
    </source>
</evidence>
<evidence type="ECO:0000313" key="1">
    <source>
        <dbReference type="EMBL" id="MFC4748798.1"/>
    </source>
</evidence>
<protein>
    <recommendedName>
        <fullName evidence="3">Lipoprotein</fullName>
    </recommendedName>
</protein>
<organism evidence="1 2">
    <name type="scientific">Flavobacterium branchiicola</name>
    <dbReference type="NCBI Taxonomy" id="1114875"/>
    <lineage>
        <taxon>Bacteria</taxon>
        <taxon>Pseudomonadati</taxon>
        <taxon>Bacteroidota</taxon>
        <taxon>Flavobacteriia</taxon>
        <taxon>Flavobacteriales</taxon>
        <taxon>Flavobacteriaceae</taxon>
        <taxon>Flavobacterium</taxon>
    </lineage>
</organism>
<comment type="caution">
    <text evidence="1">The sequence shown here is derived from an EMBL/GenBank/DDBJ whole genome shotgun (WGS) entry which is preliminary data.</text>
</comment>
<dbReference type="EMBL" id="JBHSGV010000005">
    <property type="protein sequence ID" value="MFC4748798.1"/>
    <property type="molecule type" value="Genomic_DNA"/>
</dbReference>
<dbReference type="PROSITE" id="PS51257">
    <property type="entry name" value="PROKAR_LIPOPROTEIN"/>
    <property type="match status" value="1"/>
</dbReference>